<dbReference type="AlphaFoldDB" id="A0A0A9W222"/>
<feature type="region of interest" description="Disordered" evidence="1">
    <location>
        <begin position="160"/>
        <end position="281"/>
    </location>
</feature>
<feature type="compositionally biased region" description="Polar residues" evidence="1">
    <location>
        <begin position="259"/>
        <end position="281"/>
    </location>
</feature>
<accession>A0A0A9W222</accession>
<feature type="compositionally biased region" description="Polar residues" evidence="1">
    <location>
        <begin position="165"/>
        <end position="191"/>
    </location>
</feature>
<evidence type="ECO:0000313" key="2">
    <source>
        <dbReference type="EMBL" id="JAG01466.1"/>
    </source>
</evidence>
<evidence type="ECO:0008006" key="3">
    <source>
        <dbReference type="Google" id="ProtNLM"/>
    </source>
</evidence>
<feature type="compositionally biased region" description="Polar residues" evidence="1">
    <location>
        <begin position="314"/>
        <end position="332"/>
    </location>
</feature>
<reference evidence="2" key="2">
    <citation type="submission" date="2014-07" db="EMBL/GenBank/DDBJ databases">
        <authorList>
            <person name="Hull J."/>
        </authorList>
    </citation>
    <scope>NUCLEOTIDE SEQUENCE</scope>
</reference>
<reference evidence="2" key="1">
    <citation type="journal article" date="2014" name="PLoS ONE">
        <title>Transcriptome-Based Identification of ABC Transporters in the Western Tarnished Plant Bug Lygus hesperus.</title>
        <authorList>
            <person name="Hull J.J."/>
            <person name="Chaney K."/>
            <person name="Geib S.M."/>
            <person name="Fabrick J.A."/>
            <person name="Brent C.S."/>
            <person name="Walsh D."/>
            <person name="Lavine L.C."/>
        </authorList>
    </citation>
    <scope>NUCLEOTIDE SEQUENCE</scope>
</reference>
<feature type="compositionally biased region" description="Low complexity" evidence="1">
    <location>
        <begin position="193"/>
        <end position="226"/>
    </location>
</feature>
<feature type="region of interest" description="Disordered" evidence="1">
    <location>
        <begin position="300"/>
        <end position="332"/>
    </location>
</feature>
<dbReference type="EMBL" id="GBHO01042138">
    <property type="protein sequence ID" value="JAG01466.1"/>
    <property type="molecule type" value="Transcribed_RNA"/>
</dbReference>
<sequence length="332" mass="39235">PFINNILNTSNKFSGFESNSPAKFLMALEVEYRLYGHLVPFRLFIESHLTQRARLWFEGKRDIVNWLDFMQEFKKEYCENKFRNYFFRRLYSPLQLDDRNLNYYVTEMVSQAFEVDSGFPEEELVKQLAGQIGEDVARNVKYLNIKTISKFTEYVRDITQDDSGHNGSKFPQNRGLRNTNYSDRYNKNFNVKNDYWNQNHNNYNKYNANRYVNNNPSNNNSNNAYNRGTRNSYRQPQRGADKFHDNNRVDDINNTNNNKRSYNPQNTYAQKNQPRWGQGNTKVGYSSRADINQITVLHEDHSGSEDVNEENDNQHASINTTAQIHNTPIYQE</sequence>
<feature type="compositionally biased region" description="Basic and acidic residues" evidence="1">
    <location>
        <begin position="239"/>
        <end position="251"/>
    </location>
</feature>
<evidence type="ECO:0000256" key="1">
    <source>
        <dbReference type="SAM" id="MobiDB-lite"/>
    </source>
</evidence>
<name>A0A0A9W222_LYGHE</name>
<protein>
    <recommendedName>
        <fullName evidence="3">Retrotransposon gag domain-containing protein</fullName>
    </recommendedName>
</protein>
<proteinExistence type="predicted"/>
<gene>
    <name evidence="2" type="ORF">CM83_12677</name>
</gene>
<feature type="non-terminal residue" evidence="2">
    <location>
        <position position="1"/>
    </location>
</feature>
<organism evidence="2">
    <name type="scientific">Lygus hesperus</name>
    <name type="common">Western plant bug</name>
    <dbReference type="NCBI Taxonomy" id="30085"/>
    <lineage>
        <taxon>Eukaryota</taxon>
        <taxon>Metazoa</taxon>
        <taxon>Ecdysozoa</taxon>
        <taxon>Arthropoda</taxon>
        <taxon>Hexapoda</taxon>
        <taxon>Insecta</taxon>
        <taxon>Pterygota</taxon>
        <taxon>Neoptera</taxon>
        <taxon>Paraneoptera</taxon>
        <taxon>Hemiptera</taxon>
        <taxon>Heteroptera</taxon>
        <taxon>Panheteroptera</taxon>
        <taxon>Cimicomorpha</taxon>
        <taxon>Miridae</taxon>
        <taxon>Mirini</taxon>
        <taxon>Lygus</taxon>
    </lineage>
</organism>